<keyword evidence="3" id="KW-1185">Reference proteome</keyword>
<dbReference type="Proteomes" id="UP000325577">
    <property type="component" value="Linkage Group LG1"/>
</dbReference>
<name>A0A5J5BZP3_9ASTE</name>
<evidence type="ECO:0000256" key="1">
    <source>
        <dbReference type="SAM" id="MobiDB-lite"/>
    </source>
</evidence>
<dbReference type="EMBL" id="CM018032">
    <property type="protein sequence ID" value="KAA8547390.1"/>
    <property type="molecule type" value="Genomic_DNA"/>
</dbReference>
<sequence>MKSVLHTHVSLDTSIDSLGRISSTASVPVSSSASSLSWVTFSSSFSSLSRVPLSTVDFSAITFNFVASAIVSASGSSSTSRIDSTNTTLLSSFSSS</sequence>
<organism evidence="2 3">
    <name type="scientific">Nyssa sinensis</name>
    <dbReference type="NCBI Taxonomy" id="561372"/>
    <lineage>
        <taxon>Eukaryota</taxon>
        <taxon>Viridiplantae</taxon>
        <taxon>Streptophyta</taxon>
        <taxon>Embryophyta</taxon>
        <taxon>Tracheophyta</taxon>
        <taxon>Spermatophyta</taxon>
        <taxon>Magnoliopsida</taxon>
        <taxon>eudicotyledons</taxon>
        <taxon>Gunneridae</taxon>
        <taxon>Pentapetalae</taxon>
        <taxon>asterids</taxon>
        <taxon>Cornales</taxon>
        <taxon>Nyssaceae</taxon>
        <taxon>Nyssa</taxon>
    </lineage>
</organism>
<dbReference type="AlphaFoldDB" id="A0A5J5BZP3"/>
<accession>A0A5J5BZP3</accession>
<proteinExistence type="predicted"/>
<evidence type="ECO:0000313" key="2">
    <source>
        <dbReference type="EMBL" id="KAA8547390.1"/>
    </source>
</evidence>
<evidence type="ECO:0000313" key="3">
    <source>
        <dbReference type="Proteomes" id="UP000325577"/>
    </source>
</evidence>
<gene>
    <name evidence="2" type="ORF">F0562_003746</name>
</gene>
<reference evidence="2 3" key="1">
    <citation type="submission" date="2019-09" db="EMBL/GenBank/DDBJ databases">
        <title>A chromosome-level genome assembly of the Chinese tupelo Nyssa sinensis.</title>
        <authorList>
            <person name="Yang X."/>
            <person name="Kang M."/>
            <person name="Yang Y."/>
            <person name="Xiong H."/>
            <person name="Wang M."/>
            <person name="Zhang Z."/>
            <person name="Wang Z."/>
            <person name="Wu H."/>
            <person name="Ma T."/>
            <person name="Liu J."/>
            <person name="Xi Z."/>
        </authorList>
    </citation>
    <scope>NUCLEOTIDE SEQUENCE [LARGE SCALE GENOMIC DNA]</scope>
    <source>
        <strain evidence="2">J267</strain>
        <tissue evidence="2">Leaf</tissue>
    </source>
</reference>
<protein>
    <submittedName>
        <fullName evidence="2">Uncharacterized protein</fullName>
    </submittedName>
</protein>
<feature type="region of interest" description="Disordered" evidence="1">
    <location>
        <begin position="75"/>
        <end position="96"/>
    </location>
</feature>